<dbReference type="InterPro" id="IPR008427">
    <property type="entry name" value="Extracellular_membr_CFEM_dom"/>
</dbReference>
<gene>
    <name evidence="7" type="ORF">RSOLAG22IIIB_11616</name>
</gene>
<dbReference type="GO" id="GO:0005576">
    <property type="term" value="C:extracellular region"/>
    <property type="evidence" value="ECO:0007669"/>
    <property type="project" value="UniProtKB-SubCell"/>
</dbReference>
<evidence type="ECO:0000256" key="3">
    <source>
        <dbReference type="ARBA" id="ARBA00022729"/>
    </source>
</evidence>
<evidence type="ECO:0000256" key="5">
    <source>
        <dbReference type="SAM" id="SignalP"/>
    </source>
</evidence>
<reference evidence="7 8" key="1">
    <citation type="submission" date="2015-07" db="EMBL/GenBank/DDBJ databases">
        <authorList>
            <person name="Noorani M."/>
        </authorList>
    </citation>
    <scope>NUCLEOTIDE SEQUENCE [LARGE SCALE GENOMIC DNA]</scope>
    <source>
        <strain evidence="7">BBA 69670</strain>
    </source>
</reference>
<feature type="signal peptide" evidence="5">
    <location>
        <begin position="1"/>
        <end position="24"/>
    </location>
</feature>
<dbReference type="Proteomes" id="UP000044841">
    <property type="component" value="Unassembled WGS sequence"/>
</dbReference>
<feature type="chain" id="PRO_5005502696" description="CFEM domain-containing protein" evidence="5">
    <location>
        <begin position="25"/>
        <end position="117"/>
    </location>
</feature>
<evidence type="ECO:0000256" key="4">
    <source>
        <dbReference type="ARBA" id="ARBA00023157"/>
    </source>
</evidence>
<feature type="domain" description="CFEM" evidence="6">
    <location>
        <begin position="2"/>
        <end position="113"/>
    </location>
</feature>
<comment type="subcellular location">
    <subcellularLocation>
        <location evidence="1">Secreted</location>
    </subcellularLocation>
</comment>
<dbReference type="EMBL" id="CYGV01001522">
    <property type="protein sequence ID" value="CUA75251.1"/>
    <property type="molecule type" value="Genomic_DNA"/>
</dbReference>
<keyword evidence="3 5" id="KW-0732">Signal</keyword>
<dbReference type="PROSITE" id="PS52012">
    <property type="entry name" value="CFEM"/>
    <property type="match status" value="1"/>
</dbReference>
<evidence type="ECO:0000313" key="7">
    <source>
        <dbReference type="EMBL" id="CUA75251.1"/>
    </source>
</evidence>
<keyword evidence="2" id="KW-0964">Secreted</keyword>
<organism evidence="7 8">
    <name type="scientific">Rhizoctonia solani</name>
    <dbReference type="NCBI Taxonomy" id="456999"/>
    <lineage>
        <taxon>Eukaryota</taxon>
        <taxon>Fungi</taxon>
        <taxon>Dikarya</taxon>
        <taxon>Basidiomycota</taxon>
        <taxon>Agaricomycotina</taxon>
        <taxon>Agaricomycetes</taxon>
        <taxon>Cantharellales</taxon>
        <taxon>Ceratobasidiaceae</taxon>
        <taxon>Rhizoctonia</taxon>
    </lineage>
</organism>
<evidence type="ECO:0000313" key="8">
    <source>
        <dbReference type="Proteomes" id="UP000044841"/>
    </source>
</evidence>
<keyword evidence="4" id="KW-1015">Disulfide bond</keyword>
<evidence type="ECO:0000256" key="1">
    <source>
        <dbReference type="ARBA" id="ARBA00004613"/>
    </source>
</evidence>
<evidence type="ECO:0000259" key="6">
    <source>
        <dbReference type="PROSITE" id="PS52012"/>
    </source>
</evidence>
<evidence type="ECO:0000256" key="2">
    <source>
        <dbReference type="ARBA" id="ARBA00022525"/>
    </source>
</evidence>
<accession>A0A0K6G9U2</accession>
<protein>
    <recommendedName>
        <fullName evidence="6">CFEM domain-containing protein</fullName>
    </recommendedName>
</protein>
<dbReference type="AlphaFoldDB" id="A0A0K6G9U2"/>
<dbReference type="Pfam" id="PF05730">
    <property type="entry name" value="CFEM"/>
    <property type="match status" value="1"/>
</dbReference>
<keyword evidence="8" id="KW-1185">Reference proteome</keyword>
<sequence length="117" mass="12772">MHSFGKLLLFLLTVILGLLQPCFAQGFPECSIACLGKSDRGSCSLQDNKCLCTYRPYVEGTFACFKSSCPNASDLKSAYDSSTALCNQAGVTETIIAPPKRTLIPTRRAYPIVVKWI</sequence>
<proteinExistence type="predicted"/>
<name>A0A0K6G9U2_9AGAM</name>